<sequence length="123" mass="14152">MLPATDKLCARQPVSRAVVPLCFALISSRSLAFYTLDFVTPSDSPLLLSLDQYFCCSQRYLKDEQCPSVQVEEWKFPQPTRQNITGFNLVRRFSLLKNKDVKRIRTLEDPPSCAWEDCTPPTY</sequence>
<keyword evidence="2" id="KW-1185">Reference proteome</keyword>
<name>A0ACB9WXT8_CHAAC</name>
<accession>A0ACB9WXT8</accession>
<organism evidence="1 2">
    <name type="scientific">Chaenocephalus aceratus</name>
    <name type="common">Blackfin icefish</name>
    <name type="synonym">Chaenichthys aceratus</name>
    <dbReference type="NCBI Taxonomy" id="36190"/>
    <lineage>
        <taxon>Eukaryota</taxon>
        <taxon>Metazoa</taxon>
        <taxon>Chordata</taxon>
        <taxon>Craniata</taxon>
        <taxon>Vertebrata</taxon>
        <taxon>Euteleostomi</taxon>
        <taxon>Actinopterygii</taxon>
        <taxon>Neopterygii</taxon>
        <taxon>Teleostei</taxon>
        <taxon>Neoteleostei</taxon>
        <taxon>Acanthomorphata</taxon>
        <taxon>Eupercaria</taxon>
        <taxon>Perciformes</taxon>
        <taxon>Notothenioidei</taxon>
        <taxon>Channichthyidae</taxon>
        <taxon>Chaenocephalus</taxon>
    </lineage>
</organism>
<comment type="caution">
    <text evidence="1">The sequence shown here is derived from an EMBL/GenBank/DDBJ whole genome shotgun (WGS) entry which is preliminary data.</text>
</comment>
<gene>
    <name evidence="1" type="ORF">KUCAC02_011605</name>
</gene>
<proteinExistence type="predicted"/>
<protein>
    <submittedName>
        <fullName evidence="1">Uncharacterized protein</fullName>
    </submittedName>
</protein>
<evidence type="ECO:0000313" key="2">
    <source>
        <dbReference type="Proteomes" id="UP001057452"/>
    </source>
</evidence>
<reference evidence="1" key="1">
    <citation type="submission" date="2022-05" db="EMBL/GenBank/DDBJ databases">
        <title>Chromosome-level genome of Chaenocephalus aceratus.</title>
        <authorList>
            <person name="Park H."/>
        </authorList>
    </citation>
    <scope>NUCLEOTIDE SEQUENCE</scope>
    <source>
        <strain evidence="1">KU_202001</strain>
    </source>
</reference>
<dbReference type="EMBL" id="CM043795">
    <property type="protein sequence ID" value="KAI4818255.1"/>
    <property type="molecule type" value="Genomic_DNA"/>
</dbReference>
<evidence type="ECO:0000313" key="1">
    <source>
        <dbReference type="EMBL" id="KAI4818255.1"/>
    </source>
</evidence>
<dbReference type="Proteomes" id="UP001057452">
    <property type="component" value="Chromosome 11"/>
</dbReference>